<name>A0A388L8T7_CHABU</name>
<dbReference type="AlphaFoldDB" id="A0A388L8T7"/>
<dbReference type="Gramene" id="GBG78688">
    <property type="protein sequence ID" value="GBG78688"/>
    <property type="gene ID" value="CBR_g27913"/>
</dbReference>
<feature type="compositionally biased region" description="Basic and acidic residues" evidence="1">
    <location>
        <begin position="79"/>
        <end position="108"/>
    </location>
</feature>
<organism evidence="2 3">
    <name type="scientific">Chara braunii</name>
    <name type="common">Braun's stonewort</name>
    <dbReference type="NCBI Taxonomy" id="69332"/>
    <lineage>
        <taxon>Eukaryota</taxon>
        <taxon>Viridiplantae</taxon>
        <taxon>Streptophyta</taxon>
        <taxon>Charophyceae</taxon>
        <taxon>Charales</taxon>
        <taxon>Characeae</taxon>
        <taxon>Chara</taxon>
    </lineage>
</organism>
<dbReference type="EMBL" id="BFEA01000301">
    <property type="protein sequence ID" value="GBG78688.1"/>
    <property type="molecule type" value="Genomic_DNA"/>
</dbReference>
<dbReference type="Proteomes" id="UP000265515">
    <property type="component" value="Unassembled WGS sequence"/>
</dbReference>
<proteinExistence type="predicted"/>
<keyword evidence="3" id="KW-1185">Reference proteome</keyword>
<reference evidence="2 3" key="1">
    <citation type="journal article" date="2018" name="Cell">
        <title>The Chara Genome: Secondary Complexity and Implications for Plant Terrestrialization.</title>
        <authorList>
            <person name="Nishiyama T."/>
            <person name="Sakayama H."/>
            <person name="Vries J.D."/>
            <person name="Buschmann H."/>
            <person name="Saint-Marcoux D."/>
            <person name="Ullrich K.K."/>
            <person name="Haas F.B."/>
            <person name="Vanderstraeten L."/>
            <person name="Becker D."/>
            <person name="Lang D."/>
            <person name="Vosolsobe S."/>
            <person name="Rombauts S."/>
            <person name="Wilhelmsson P.K.I."/>
            <person name="Janitza P."/>
            <person name="Kern R."/>
            <person name="Heyl A."/>
            <person name="Rumpler F."/>
            <person name="Villalobos L.I.A.C."/>
            <person name="Clay J.M."/>
            <person name="Skokan R."/>
            <person name="Toyoda A."/>
            <person name="Suzuki Y."/>
            <person name="Kagoshima H."/>
            <person name="Schijlen E."/>
            <person name="Tajeshwar N."/>
            <person name="Catarino B."/>
            <person name="Hetherington A.J."/>
            <person name="Saltykova A."/>
            <person name="Bonnot C."/>
            <person name="Breuninger H."/>
            <person name="Symeonidi A."/>
            <person name="Radhakrishnan G.V."/>
            <person name="Van Nieuwerburgh F."/>
            <person name="Deforce D."/>
            <person name="Chang C."/>
            <person name="Karol K.G."/>
            <person name="Hedrich R."/>
            <person name="Ulvskov P."/>
            <person name="Glockner G."/>
            <person name="Delwiche C.F."/>
            <person name="Petrasek J."/>
            <person name="Van de Peer Y."/>
            <person name="Friml J."/>
            <person name="Beilby M."/>
            <person name="Dolan L."/>
            <person name="Kohara Y."/>
            <person name="Sugano S."/>
            <person name="Fujiyama A."/>
            <person name="Delaux P.-M."/>
            <person name="Quint M."/>
            <person name="TheiBen G."/>
            <person name="Hagemann M."/>
            <person name="Harholt J."/>
            <person name="Dunand C."/>
            <person name="Zachgo S."/>
            <person name="Langdale J."/>
            <person name="Maumus F."/>
            <person name="Straeten D.V.D."/>
            <person name="Gould S.B."/>
            <person name="Rensing S.A."/>
        </authorList>
    </citation>
    <scope>NUCLEOTIDE SEQUENCE [LARGE SCALE GENOMIC DNA]</scope>
    <source>
        <strain evidence="2 3">S276</strain>
    </source>
</reference>
<evidence type="ECO:0000313" key="3">
    <source>
        <dbReference type="Proteomes" id="UP000265515"/>
    </source>
</evidence>
<feature type="region of interest" description="Disordered" evidence="1">
    <location>
        <begin position="1"/>
        <end position="112"/>
    </location>
</feature>
<feature type="compositionally biased region" description="Basic and acidic residues" evidence="1">
    <location>
        <begin position="49"/>
        <end position="67"/>
    </location>
</feature>
<sequence length="156" mass="17208">MGPGSQGGSGNLPGVTISGPAPRSGMAYRPPSRTGRAPHAVRTRAKRPVSPEEPTKDVPEPSGKEVVVDVPEGEDEEEDRLRKEEDEKAEQRAKKRGAKPDTDNPSEVKKKKYAVRVDEGFDVEEIMDRILEGYNYLMNLKDVLASALRLRDELKA</sequence>
<evidence type="ECO:0000256" key="1">
    <source>
        <dbReference type="SAM" id="MobiDB-lite"/>
    </source>
</evidence>
<comment type="caution">
    <text evidence="2">The sequence shown here is derived from an EMBL/GenBank/DDBJ whole genome shotgun (WGS) entry which is preliminary data.</text>
</comment>
<accession>A0A388L8T7</accession>
<feature type="compositionally biased region" description="Gly residues" evidence="1">
    <location>
        <begin position="1"/>
        <end position="11"/>
    </location>
</feature>
<gene>
    <name evidence="2" type="ORF">CBR_g27913</name>
</gene>
<protein>
    <submittedName>
        <fullName evidence="2">Uncharacterized protein</fullName>
    </submittedName>
</protein>
<evidence type="ECO:0000313" key="2">
    <source>
        <dbReference type="EMBL" id="GBG78688.1"/>
    </source>
</evidence>